<feature type="region of interest" description="Disordered" evidence="1">
    <location>
        <begin position="377"/>
        <end position="541"/>
    </location>
</feature>
<feature type="region of interest" description="Disordered" evidence="1">
    <location>
        <begin position="301"/>
        <end position="340"/>
    </location>
</feature>
<protein>
    <submittedName>
        <fullName evidence="3">Uncharacterized protein</fullName>
    </submittedName>
</protein>
<name>A0A5J4WES8_9EUKA</name>
<sequence>MFINRCTFQNITNNGNQLGQGILSFASEDEGAQFTVTNNKFINCTGNQTGSIYAELLTDKYNFTNNQFSGNSLIQSDQRGCDAYILFNVTPPGWTQSNIQSQITSLLKWSKSTNIDSIRYQTPLIQEYISLTKEYYISGSLTSDCICDPNCNTYPLSVCERDWLCTFDFIHQSTSVCPCLPTDDLRIIYGLCVLYCVIGSLSSDCVCDSNSTSYPPDECQKDQSCTFDLIVQNHTYCPCFLTGDPRAGKGEYPAYCVKGSLNSDCMCDSGSSNYPSATCEKDKKCAFDLANQTQATCSCLETGDPRSDSKCKKTDPIDEEKDGTIKKEGQEQQDEKSQDKSTSSNMIWIIFVVIGVLLIVAVISIIMFIVIRSKNKKNSVENDQTKSPEKSNQEGTKKKDSKRKKEKKKSESKKEKKESKSKIKNESLKKKERSNKKRSKTKSKIHSKKVDVDDSSESESNSEEQKKKDSHTNKDDNKKSNSRKRKKKKTNDEDSDSSSESSSSSSSITKQSYQSSSYSTIVSPPPFISKSLQHSYSSDYSIQSFSEKEYEVLNDISNVSLNSNVQKSDDLEDNKLSQVGSESVNPELEKYDEFQLTQNTNSSTKSKNKSEYGSIIVKYKDA</sequence>
<keyword evidence="2" id="KW-1133">Transmembrane helix</keyword>
<feature type="compositionally biased region" description="Basic residues" evidence="1">
    <location>
        <begin position="430"/>
        <end position="447"/>
    </location>
</feature>
<organism evidence="3 4">
    <name type="scientific">Streblomastix strix</name>
    <dbReference type="NCBI Taxonomy" id="222440"/>
    <lineage>
        <taxon>Eukaryota</taxon>
        <taxon>Metamonada</taxon>
        <taxon>Preaxostyla</taxon>
        <taxon>Oxymonadida</taxon>
        <taxon>Streblomastigidae</taxon>
        <taxon>Streblomastix</taxon>
    </lineage>
</organism>
<feature type="compositionally biased region" description="Basic residues" evidence="1">
    <location>
        <begin position="480"/>
        <end position="489"/>
    </location>
</feature>
<feature type="compositionally biased region" description="Basic and acidic residues" evidence="1">
    <location>
        <begin position="408"/>
        <end position="429"/>
    </location>
</feature>
<feature type="transmembrane region" description="Helical" evidence="2">
    <location>
        <begin position="346"/>
        <end position="371"/>
    </location>
</feature>
<dbReference type="AlphaFoldDB" id="A0A5J4WES8"/>
<feature type="compositionally biased region" description="Low complexity" evidence="1">
    <location>
        <begin position="498"/>
        <end position="522"/>
    </location>
</feature>
<feature type="compositionally biased region" description="Acidic residues" evidence="1">
    <location>
        <begin position="453"/>
        <end position="462"/>
    </location>
</feature>
<evidence type="ECO:0000313" key="3">
    <source>
        <dbReference type="EMBL" id="KAA6393213.1"/>
    </source>
</evidence>
<comment type="caution">
    <text evidence="3">The sequence shown here is derived from an EMBL/GenBank/DDBJ whole genome shotgun (WGS) entry which is preliminary data.</text>
</comment>
<feature type="region of interest" description="Disordered" evidence="1">
    <location>
        <begin position="564"/>
        <end position="613"/>
    </location>
</feature>
<proteinExistence type="predicted"/>
<dbReference type="EMBL" id="SNRW01002302">
    <property type="protein sequence ID" value="KAA6393213.1"/>
    <property type="molecule type" value="Genomic_DNA"/>
</dbReference>
<accession>A0A5J4WES8</accession>
<feature type="compositionally biased region" description="Basic and acidic residues" evidence="1">
    <location>
        <begin position="463"/>
        <end position="479"/>
    </location>
</feature>
<reference evidence="3 4" key="1">
    <citation type="submission" date="2019-03" db="EMBL/GenBank/DDBJ databases">
        <title>Single cell metagenomics reveals metabolic interactions within the superorganism composed of flagellate Streblomastix strix and complex community of Bacteroidetes bacteria on its surface.</title>
        <authorList>
            <person name="Treitli S.C."/>
            <person name="Kolisko M."/>
            <person name="Husnik F."/>
            <person name="Keeling P."/>
            <person name="Hampl V."/>
        </authorList>
    </citation>
    <scope>NUCLEOTIDE SEQUENCE [LARGE SCALE GENOMIC DNA]</scope>
    <source>
        <strain evidence="3">ST1C</strain>
    </source>
</reference>
<dbReference type="Proteomes" id="UP000324800">
    <property type="component" value="Unassembled WGS sequence"/>
</dbReference>
<keyword evidence="2" id="KW-0472">Membrane</keyword>
<keyword evidence="2" id="KW-0812">Transmembrane</keyword>
<feature type="compositionally biased region" description="Basic and acidic residues" evidence="1">
    <location>
        <begin position="303"/>
        <end position="339"/>
    </location>
</feature>
<feature type="compositionally biased region" description="Basic and acidic residues" evidence="1">
    <location>
        <begin position="378"/>
        <end position="398"/>
    </location>
</feature>
<evidence type="ECO:0000313" key="4">
    <source>
        <dbReference type="Proteomes" id="UP000324800"/>
    </source>
</evidence>
<gene>
    <name evidence="3" type="ORF">EZS28_011260</name>
</gene>
<evidence type="ECO:0000256" key="1">
    <source>
        <dbReference type="SAM" id="MobiDB-lite"/>
    </source>
</evidence>
<evidence type="ECO:0000256" key="2">
    <source>
        <dbReference type="SAM" id="Phobius"/>
    </source>
</evidence>